<dbReference type="KEGG" id="bmeg:BG04_3921"/>
<feature type="transmembrane region" description="Helical" evidence="1">
    <location>
        <begin position="39"/>
        <end position="59"/>
    </location>
</feature>
<keyword evidence="1" id="KW-0472">Membrane</keyword>
<proteinExistence type="predicted"/>
<evidence type="ECO:0000313" key="3">
    <source>
        <dbReference type="Proteomes" id="UP000031829"/>
    </source>
</evidence>
<dbReference type="HOGENOM" id="CLU_2876469_0_0_9"/>
<feature type="transmembrane region" description="Helical" evidence="1">
    <location>
        <begin position="7"/>
        <end position="27"/>
    </location>
</feature>
<dbReference type="AlphaFoldDB" id="A0A0B6AA73"/>
<keyword evidence="1" id="KW-1133">Transmembrane helix</keyword>
<keyword evidence="1" id="KW-0812">Transmembrane</keyword>
<sequence>MINRKFNSLFIVYPIVFFVVRTVFSFVKNSAAESVYETLAILAMYYFAVSVFYSIDLYMQKKNS</sequence>
<evidence type="ECO:0000313" key="2">
    <source>
        <dbReference type="EMBL" id="AJI21865.1"/>
    </source>
</evidence>
<dbReference type="Proteomes" id="UP000031829">
    <property type="component" value="Chromosome"/>
</dbReference>
<organism evidence="2 3">
    <name type="scientific">Priestia megaterium (strain ATCC 14581 / DSM 32 / CCUG 1817 / JCM 2506 / NBRC 15308 / NCIMB 9376 / NCTC 10342 / NRRL B-14308 / VKM B-512 / Ford 19)</name>
    <name type="common">Bacillus megaterium</name>
    <dbReference type="NCBI Taxonomy" id="1348623"/>
    <lineage>
        <taxon>Bacteria</taxon>
        <taxon>Bacillati</taxon>
        <taxon>Bacillota</taxon>
        <taxon>Bacilli</taxon>
        <taxon>Bacillales</taxon>
        <taxon>Bacillaceae</taxon>
        <taxon>Priestia</taxon>
    </lineage>
</organism>
<protein>
    <submittedName>
        <fullName evidence="2">Putative membrane protein</fullName>
    </submittedName>
</protein>
<reference evidence="2 3" key="1">
    <citation type="journal article" date="2015" name="Genome Announc.">
        <title>Complete genome sequences for 35 biothreat assay-relevant bacillus species.</title>
        <authorList>
            <person name="Johnson S.L."/>
            <person name="Daligault H.E."/>
            <person name="Davenport K.W."/>
            <person name="Jaissle J."/>
            <person name="Frey K.G."/>
            <person name="Ladner J.T."/>
            <person name="Broomall S.M."/>
            <person name="Bishop-Lilly K.A."/>
            <person name="Bruce D.C."/>
            <person name="Gibbons H.S."/>
            <person name="Coyne S.R."/>
            <person name="Lo C.C."/>
            <person name="Meincke L."/>
            <person name="Munk A.C."/>
            <person name="Koroleva G.I."/>
            <person name="Rosenzweig C.N."/>
            <person name="Palacios G.F."/>
            <person name="Redden C.L."/>
            <person name="Minogue T.D."/>
            <person name="Chain P.S."/>
        </authorList>
    </citation>
    <scope>NUCLEOTIDE SEQUENCE [LARGE SCALE GENOMIC DNA]</scope>
    <source>
        <strain evidence="3">ATCC 14581 / DSM 32 / JCM 2506 / NBRC 15308 / NCIMB 9376 / NCTC 10342 / NRRL B-14308 / VKM B-512</strain>
    </source>
</reference>
<gene>
    <name evidence="2" type="ORF">BG04_3921</name>
</gene>
<accession>A0A0B6AA73</accession>
<dbReference type="EMBL" id="CP009920">
    <property type="protein sequence ID" value="AJI21865.1"/>
    <property type="molecule type" value="Genomic_DNA"/>
</dbReference>
<name>A0A0B6AA73_PRIM2</name>
<evidence type="ECO:0000256" key="1">
    <source>
        <dbReference type="SAM" id="Phobius"/>
    </source>
</evidence>